<dbReference type="SUPFAM" id="SSF53335">
    <property type="entry name" value="S-adenosyl-L-methionine-dependent methyltransferases"/>
    <property type="match status" value="1"/>
</dbReference>
<dbReference type="PANTHER" id="PTHR44068">
    <property type="entry name" value="ZGC:194242"/>
    <property type="match status" value="1"/>
</dbReference>
<evidence type="ECO:0000259" key="2">
    <source>
        <dbReference type="Pfam" id="PF08241"/>
    </source>
</evidence>
<dbReference type="AlphaFoldDB" id="A0A7C8DPD7"/>
<keyword evidence="1 3" id="KW-0808">Transferase</keyword>
<protein>
    <submittedName>
        <fullName evidence="3">Class I SAM-dependent methyltransferase</fullName>
    </submittedName>
</protein>
<sequence>MAMGFPARLFSVILRVSPGRVRNWMWKWWYQRLAKAHRRSDFRFMNYGYKDDKGPKLSREDEPNRLFIQLYHMNIRDIDLQGREVLEVGSGRGGGASWIAKYCEPESLVGVDFSKEAVRLSRKWYSEQENLSFIEGNAESLPINDSAFDVVYNVESSHCYGNMRAFAGEVNRVLRAGGHFCWTDFRDEETMQKVQSLFVDSGFKLVSKKEITREVLAALDEINEAKIEQIRENVPKSIRKSFETFAGVRGTPVYEGFHSGSLHYHRYLLVKSG</sequence>
<gene>
    <name evidence="3" type="ORF">EYQ16_04995</name>
</gene>
<evidence type="ECO:0000313" key="3">
    <source>
        <dbReference type="EMBL" id="HIG63852.1"/>
    </source>
</evidence>
<dbReference type="Pfam" id="PF08241">
    <property type="entry name" value="Methyltransf_11"/>
    <property type="match status" value="1"/>
</dbReference>
<organism evidence="3 4">
    <name type="scientific">Marine Group III euryarchaeote</name>
    <dbReference type="NCBI Taxonomy" id="2173149"/>
    <lineage>
        <taxon>Archaea</taxon>
        <taxon>Methanobacteriati</taxon>
        <taxon>Thermoplasmatota</taxon>
        <taxon>Thermoplasmata</taxon>
        <taxon>Candidatus Thermoprofundales</taxon>
    </lineage>
</organism>
<evidence type="ECO:0000313" key="4">
    <source>
        <dbReference type="Proteomes" id="UP000589516"/>
    </source>
</evidence>
<proteinExistence type="predicted"/>
<feature type="domain" description="Methyltransferase type 11" evidence="2">
    <location>
        <begin position="86"/>
        <end position="181"/>
    </location>
</feature>
<dbReference type="GO" id="GO:0032259">
    <property type="term" value="P:methylation"/>
    <property type="evidence" value="ECO:0007669"/>
    <property type="project" value="UniProtKB-KW"/>
</dbReference>
<dbReference type="GO" id="GO:0016126">
    <property type="term" value="P:sterol biosynthetic process"/>
    <property type="evidence" value="ECO:0007669"/>
    <property type="project" value="TreeGrafter"/>
</dbReference>
<dbReference type="CDD" id="cd02440">
    <property type="entry name" value="AdoMet_MTases"/>
    <property type="match status" value="1"/>
</dbReference>
<reference evidence="4" key="1">
    <citation type="journal article" date="2019" name="bioRxiv">
        <title>Genome diversification in globally distributed novel marine Proteobacteria is linked to environmental adaptation.</title>
        <authorList>
            <person name="Zhou Z."/>
            <person name="Tran P.Q."/>
            <person name="Kieft K."/>
            <person name="Anantharaman K."/>
        </authorList>
    </citation>
    <scope>NUCLEOTIDE SEQUENCE [LARGE SCALE GENOMIC DNA]</scope>
</reference>
<name>A0A7C8DPD7_9ARCH</name>
<comment type="caution">
    <text evidence="3">The sequence shown here is derived from an EMBL/GenBank/DDBJ whole genome shotgun (WGS) entry which is preliminary data.</text>
</comment>
<keyword evidence="3" id="KW-0489">Methyltransferase</keyword>
<accession>A0A7C8DPD7</accession>
<dbReference type="InterPro" id="IPR013216">
    <property type="entry name" value="Methyltransf_11"/>
</dbReference>
<dbReference type="Proteomes" id="UP000589516">
    <property type="component" value="Unassembled WGS sequence"/>
</dbReference>
<dbReference type="EMBL" id="DUAV01000031">
    <property type="protein sequence ID" value="HIG63852.1"/>
    <property type="molecule type" value="Genomic_DNA"/>
</dbReference>
<evidence type="ECO:0000256" key="1">
    <source>
        <dbReference type="ARBA" id="ARBA00022679"/>
    </source>
</evidence>
<dbReference type="Gene3D" id="3.40.50.150">
    <property type="entry name" value="Vaccinia Virus protein VP39"/>
    <property type="match status" value="1"/>
</dbReference>
<dbReference type="InterPro" id="IPR050447">
    <property type="entry name" value="Erg6_SMT_methyltransf"/>
</dbReference>
<dbReference type="GO" id="GO:0003838">
    <property type="term" value="F:sterol 24-C-methyltransferase activity"/>
    <property type="evidence" value="ECO:0007669"/>
    <property type="project" value="TreeGrafter"/>
</dbReference>
<dbReference type="InterPro" id="IPR029063">
    <property type="entry name" value="SAM-dependent_MTases_sf"/>
</dbReference>
<dbReference type="PANTHER" id="PTHR44068:SF1">
    <property type="entry name" value="HYPOTHETICAL LOC100005854"/>
    <property type="match status" value="1"/>
</dbReference>